<reference evidence="2" key="1">
    <citation type="submission" date="2006-10" db="EMBL/GenBank/DDBJ databases">
        <title>Complete sequence of Solibacter usitatus Ellin6076.</title>
        <authorList>
            <consortium name="US DOE Joint Genome Institute"/>
            <person name="Copeland A."/>
            <person name="Lucas S."/>
            <person name="Lapidus A."/>
            <person name="Barry K."/>
            <person name="Detter J.C."/>
            <person name="Glavina del Rio T."/>
            <person name="Hammon N."/>
            <person name="Israni S."/>
            <person name="Dalin E."/>
            <person name="Tice H."/>
            <person name="Pitluck S."/>
            <person name="Thompson L.S."/>
            <person name="Brettin T."/>
            <person name="Bruce D."/>
            <person name="Han C."/>
            <person name="Tapia R."/>
            <person name="Gilna P."/>
            <person name="Schmutz J."/>
            <person name="Larimer F."/>
            <person name="Land M."/>
            <person name="Hauser L."/>
            <person name="Kyrpides N."/>
            <person name="Mikhailova N."/>
            <person name="Janssen P.H."/>
            <person name="Kuske C.R."/>
            <person name="Richardson P."/>
        </authorList>
    </citation>
    <scope>NUCLEOTIDE SEQUENCE</scope>
    <source>
        <strain evidence="2">Ellin6076</strain>
    </source>
</reference>
<sequence>MLISRIGPESDRLLRNLFEHYIHDMAEWFEIDTRPDGSYSYDTSWIWENGYDAYLAKAGDAIAGFALLGQAEPWASAIAAREVREFFVIRRFRRNGFGQTMAAHLWNQRPGNWLVRVLETNTPAVHFWRTAVSAYTWGEYAEESRIIEGRSWLFLRFLAA</sequence>
<dbReference type="Pfam" id="PF00583">
    <property type="entry name" value="Acetyltransf_1"/>
    <property type="match status" value="1"/>
</dbReference>
<accession>Q022K6</accession>
<dbReference type="AlphaFoldDB" id="Q022K6"/>
<gene>
    <name evidence="2" type="ordered locus">Acid_3116</name>
</gene>
<dbReference type="InterPro" id="IPR000182">
    <property type="entry name" value="GNAT_dom"/>
</dbReference>
<dbReference type="PROSITE" id="PS51186">
    <property type="entry name" value="GNAT"/>
    <property type="match status" value="1"/>
</dbReference>
<feature type="domain" description="N-acetyltransferase" evidence="1">
    <location>
        <begin position="12"/>
        <end position="160"/>
    </location>
</feature>
<dbReference type="HOGENOM" id="CLU_112329_1_1_0"/>
<protein>
    <recommendedName>
        <fullName evidence="1">N-acetyltransferase domain-containing protein</fullName>
    </recommendedName>
</protein>
<proteinExistence type="predicted"/>
<dbReference type="eggNOG" id="COG5628">
    <property type="taxonomic scope" value="Bacteria"/>
</dbReference>
<organism evidence="2">
    <name type="scientific">Solibacter usitatus (strain Ellin6076)</name>
    <dbReference type="NCBI Taxonomy" id="234267"/>
    <lineage>
        <taxon>Bacteria</taxon>
        <taxon>Pseudomonadati</taxon>
        <taxon>Acidobacteriota</taxon>
        <taxon>Terriglobia</taxon>
        <taxon>Bryobacterales</taxon>
        <taxon>Solibacteraceae</taxon>
        <taxon>Candidatus Solibacter</taxon>
    </lineage>
</organism>
<dbReference type="KEGG" id="sus:Acid_3116"/>
<dbReference type="Gene3D" id="3.40.630.30">
    <property type="match status" value="1"/>
</dbReference>
<dbReference type="InterPro" id="IPR016181">
    <property type="entry name" value="Acyl_CoA_acyltransferase"/>
</dbReference>
<evidence type="ECO:0000259" key="1">
    <source>
        <dbReference type="PROSITE" id="PS51186"/>
    </source>
</evidence>
<dbReference type="GO" id="GO:0016747">
    <property type="term" value="F:acyltransferase activity, transferring groups other than amino-acyl groups"/>
    <property type="evidence" value="ECO:0007669"/>
    <property type="project" value="InterPro"/>
</dbReference>
<evidence type="ECO:0000313" key="2">
    <source>
        <dbReference type="EMBL" id="ABJ84094.1"/>
    </source>
</evidence>
<dbReference type="InParanoid" id="Q022K6"/>
<dbReference type="SUPFAM" id="SSF55729">
    <property type="entry name" value="Acyl-CoA N-acyltransferases (Nat)"/>
    <property type="match status" value="1"/>
</dbReference>
<name>Q022K6_SOLUE</name>
<dbReference type="STRING" id="234267.Acid_3116"/>
<dbReference type="EMBL" id="CP000473">
    <property type="protein sequence ID" value="ABJ84094.1"/>
    <property type="molecule type" value="Genomic_DNA"/>
</dbReference>